<feature type="region of interest" description="Disordered" evidence="1">
    <location>
        <begin position="25"/>
        <end position="62"/>
    </location>
</feature>
<name>A0ABP7KYA3_9ACTN</name>
<organism evidence="2 3">
    <name type="scientific">Streptomyces lannensis</name>
    <dbReference type="NCBI Taxonomy" id="766498"/>
    <lineage>
        <taxon>Bacteria</taxon>
        <taxon>Bacillati</taxon>
        <taxon>Actinomycetota</taxon>
        <taxon>Actinomycetes</taxon>
        <taxon>Kitasatosporales</taxon>
        <taxon>Streptomycetaceae</taxon>
        <taxon>Streptomyces</taxon>
    </lineage>
</organism>
<feature type="compositionally biased region" description="Basic residues" evidence="1">
    <location>
        <begin position="51"/>
        <end position="62"/>
    </location>
</feature>
<feature type="compositionally biased region" description="Basic and acidic residues" evidence="1">
    <location>
        <begin position="37"/>
        <end position="50"/>
    </location>
</feature>
<gene>
    <name evidence="2" type="ORF">GCM10022207_68270</name>
</gene>
<dbReference type="RefSeq" id="WP_331265057.1">
    <property type="nucleotide sequence ID" value="NZ_BAAAZA010000027.1"/>
</dbReference>
<evidence type="ECO:0000256" key="1">
    <source>
        <dbReference type="SAM" id="MobiDB-lite"/>
    </source>
</evidence>
<accession>A0ABP7KYA3</accession>
<evidence type="ECO:0000313" key="3">
    <source>
        <dbReference type="Proteomes" id="UP001501563"/>
    </source>
</evidence>
<comment type="caution">
    <text evidence="2">The sequence shown here is derived from an EMBL/GenBank/DDBJ whole genome shotgun (WGS) entry which is preliminary data.</text>
</comment>
<dbReference type="EMBL" id="BAAAZA010000027">
    <property type="protein sequence ID" value="GAA3891070.1"/>
    <property type="molecule type" value="Genomic_DNA"/>
</dbReference>
<dbReference type="Proteomes" id="UP001501563">
    <property type="component" value="Unassembled WGS sequence"/>
</dbReference>
<protein>
    <submittedName>
        <fullName evidence="2">Uncharacterized protein</fullName>
    </submittedName>
</protein>
<keyword evidence="3" id="KW-1185">Reference proteome</keyword>
<proteinExistence type="predicted"/>
<reference evidence="3" key="1">
    <citation type="journal article" date="2019" name="Int. J. Syst. Evol. Microbiol.">
        <title>The Global Catalogue of Microorganisms (GCM) 10K type strain sequencing project: providing services to taxonomists for standard genome sequencing and annotation.</title>
        <authorList>
            <consortium name="The Broad Institute Genomics Platform"/>
            <consortium name="The Broad Institute Genome Sequencing Center for Infectious Disease"/>
            <person name="Wu L."/>
            <person name="Ma J."/>
        </authorList>
    </citation>
    <scope>NUCLEOTIDE SEQUENCE [LARGE SCALE GENOMIC DNA]</scope>
    <source>
        <strain evidence="3">JCM 16578</strain>
    </source>
</reference>
<evidence type="ECO:0000313" key="2">
    <source>
        <dbReference type="EMBL" id="GAA3891070.1"/>
    </source>
</evidence>
<sequence>MFEYELQRIRTAELIREAERHRLSREALRGRRVARRAARESEGEGRDHGHDRHRSRRAPRTA</sequence>